<protein>
    <submittedName>
        <fullName evidence="2">DUF2752 domain-containing protein</fullName>
    </submittedName>
</protein>
<dbReference type="EMBL" id="JAIRBA010000033">
    <property type="protein sequence ID" value="MCG2420124.1"/>
    <property type="molecule type" value="Genomic_DNA"/>
</dbReference>
<dbReference type="RefSeq" id="WP_237603906.1">
    <property type="nucleotide sequence ID" value="NZ_JAIRBA010000033.1"/>
</dbReference>
<feature type="transmembrane region" description="Helical" evidence="1">
    <location>
        <begin position="100"/>
        <end position="121"/>
    </location>
</feature>
<gene>
    <name evidence="2" type="ORF">K8089_13925</name>
</gene>
<keyword evidence="3" id="KW-1185">Reference proteome</keyword>
<feature type="transmembrane region" description="Helical" evidence="1">
    <location>
        <begin position="72"/>
        <end position="93"/>
    </location>
</feature>
<organism evidence="2 3">
    <name type="scientific">Aequorivita vitellina</name>
    <dbReference type="NCBI Taxonomy" id="2874475"/>
    <lineage>
        <taxon>Bacteria</taxon>
        <taxon>Pseudomonadati</taxon>
        <taxon>Bacteroidota</taxon>
        <taxon>Flavobacteriia</taxon>
        <taxon>Flavobacteriales</taxon>
        <taxon>Flavobacteriaceae</taxon>
        <taxon>Aequorivita</taxon>
    </lineage>
</organism>
<accession>A0A9X1U1Y1</accession>
<sequence>MQLKTFHKIGLITVLLLSFVFVYYFFNPASNFFIPCPFHYLTGFYCPGCGSQRAIHLLLHGDVFGAFRFNPLMVLTLPILIYGLGLTLANWIFGTQKRFMLFYSKLFIFGYFGLAILFWILRNLPFYPFNLLAPTA</sequence>
<dbReference type="AlphaFoldDB" id="A0A9X1U1Y1"/>
<reference evidence="2" key="1">
    <citation type="submission" date="2021-09" db="EMBL/GenBank/DDBJ databases">
        <title>Genome of Aequorivita sp. strain F47161.</title>
        <authorList>
            <person name="Wang Y."/>
        </authorList>
    </citation>
    <scope>NUCLEOTIDE SEQUENCE</scope>
    <source>
        <strain evidence="2">F47161</strain>
    </source>
</reference>
<keyword evidence="1" id="KW-0812">Transmembrane</keyword>
<dbReference type="InterPro" id="IPR021215">
    <property type="entry name" value="DUF2752"/>
</dbReference>
<dbReference type="Proteomes" id="UP001139461">
    <property type="component" value="Unassembled WGS sequence"/>
</dbReference>
<keyword evidence="1" id="KW-0472">Membrane</keyword>
<feature type="transmembrane region" description="Helical" evidence="1">
    <location>
        <begin position="9"/>
        <end position="26"/>
    </location>
</feature>
<dbReference type="Pfam" id="PF10825">
    <property type="entry name" value="DUF2752"/>
    <property type="match status" value="1"/>
</dbReference>
<keyword evidence="1" id="KW-1133">Transmembrane helix</keyword>
<comment type="caution">
    <text evidence="2">The sequence shown here is derived from an EMBL/GenBank/DDBJ whole genome shotgun (WGS) entry which is preliminary data.</text>
</comment>
<proteinExistence type="predicted"/>
<name>A0A9X1U1Y1_9FLAO</name>
<evidence type="ECO:0000256" key="1">
    <source>
        <dbReference type="SAM" id="Phobius"/>
    </source>
</evidence>
<evidence type="ECO:0000313" key="3">
    <source>
        <dbReference type="Proteomes" id="UP001139461"/>
    </source>
</evidence>
<evidence type="ECO:0000313" key="2">
    <source>
        <dbReference type="EMBL" id="MCG2420124.1"/>
    </source>
</evidence>